<keyword evidence="1" id="KW-0732">Signal</keyword>
<feature type="chain" id="PRO_5019766196" description="Copper(I)-binding protein" evidence="1">
    <location>
        <begin position="28"/>
        <end position="156"/>
    </location>
</feature>
<name>A0A495V6T0_9GAMM</name>
<dbReference type="AlphaFoldDB" id="A0A495V6T0"/>
<dbReference type="Pfam" id="PF04314">
    <property type="entry name" value="PCuAC"/>
    <property type="match status" value="1"/>
</dbReference>
<feature type="signal peptide" evidence="1">
    <location>
        <begin position="1"/>
        <end position="27"/>
    </location>
</feature>
<accession>A0A495V6T0</accession>
<keyword evidence="3" id="KW-1185">Reference proteome</keyword>
<dbReference type="Gene3D" id="2.60.40.1890">
    <property type="entry name" value="PCu(A)C copper chaperone"/>
    <property type="match status" value="1"/>
</dbReference>
<organism evidence="2 3">
    <name type="scientific">Thiocapsa rosea</name>
    <dbReference type="NCBI Taxonomy" id="69360"/>
    <lineage>
        <taxon>Bacteria</taxon>
        <taxon>Pseudomonadati</taxon>
        <taxon>Pseudomonadota</taxon>
        <taxon>Gammaproteobacteria</taxon>
        <taxon>Chromatiales</taxon>
        <taxon>Chromatiaceae</taxon>
        <taxon>Thiocapsa</taxon>
    </lineage>
</organism>
<dbReference type="OrthoDB" id="9796962at2"/>
<dbReference type="InterPro" id="IPR058248">
    <property type="entry name" value="Lxx211020-like"/>
</dbReference>
<dbReference type="SUPFAM" id="SSF110087">
    <property type="entry name" value="DR1885-like metal-binding protein"/>
    <property type="match status" value="1"/>
</dbReference>
<proteinExistence type="predicted"/>
<evidence type="ECO:0008006" key="4">
    <source>
        <dbReference type="Google" id="ProtNLM"/>
    </source>
</evidence>
<gene>
    <name evidence="2" type="ORF">BDD21_1623</name>
</gene>
<protein>
    <recommendedName>
        <fullName evidence="4">Copper(I)-binding protein</fullName>
    </recommendedName>
</protein>
<dbReference type="InterPro" id="IPR007410">
    <property type="entry name" value="LpqE-like"/>
</dbReference>
<dbReference type="EMBL" id="RBXL01000001">
    <property type="protein sequence ID" value="RKT44245.1"/>
    <property type="molecule type" value="Genomic_DNA"/>
</dbReference>
<evidence type="ECO:0000313" key="3">
    <source>
        <dbReference type="Proteomes" id="UP000274556"/>
    </source>
</evidence>
<comment type="caution">
    <text evidence="2">The sequence shown here is derived from an EMBL/GenBank/DDBJ whole genome shotgun (WGS) entry which is preliminary data.</text>
</comment>
<dbReference type="RefSeq" id="WP_120796707.1">
    <property type="nucleotide sequence ID" value="NZ_RBXL01000001.1"/>
</dbReference>
<dbReference type="PANTHER" id="PTHR36302:SF1">
    <property type="entry name" value="COPPER CHAPERONE PCU(A)C"/>
    <property type="match status" value="1"/>
</dbReference>
<dbReference type="PANTHER" id="PTHR36302">
    <property type="entry name" value="BLR7088 PROTEIN"/>
    <property type="match status" value="1"/>
</dbReference>
<sequence length="156" mass="16776">MPGYASPLLAATLFTAVSFSAAFSAMGADVSIGDPYARAVPPGQPNSAVFMSLENQTGENQALVGAESHVSETVELHTHVEEGGMMRMRRIEKIEVPAGETVTLKPGGLHVMLIGLKQPLEPDDAVDLTLIFEDGSRMPVQAPVRRIEVQMQHMNH</sequence>
<dbReference type="InterPro" id="IPR036182">
    <property type="entry name" value="PCuAC_sf"/>
</dbReference>
<reference evidence="2 3" key="1">
    <citation type="submission" date="2018-10" db="EMBL/GenBank/DDBJ databases">
        <title>Genomic Encyclopedia of Archaeal and Bacterial Type Strains, Phase II (KMG-II): from individual species to whole genera.</title>
        <authorList>
            <person name="Goeker M."/>
        </authorList>
    </citation>
    <scope>NUCLEOTIDE SEQUENCE [LARGE SCALE GENOMIC DNA]</scope>
    <source>
        <strain evidence="2 3">DSM 235</strain>
    </source>
</reference>
<evidence type="ECO:0000313" key="2">
    <source>
        <dbReference type="EMBL" id="RKT44245.1"/>
    </source>
</evidence>
<evidence type="ECO:0000256" key="1">
    <source>
        <dbReference type="SAM" id="SignalP"/>
    </source>
</evidence>
<dbReference type="Proteomes" id="UP000274556">
    <property type="component" value="Unassembled WGS sequence"/>
</dbReference>